<proteinExistence type="inferred from homology"/>
<protein>
    <recommendedName>
        <fullName evidence="2">Remorin C-terminal domain-containing protein</fullName>
    </recommendedName>
</protein>
<dbReference type="Proteomes" id="UP000291084">
    <property type="component" value="Chromosome 4"/>
</dbReference>
<organism evidence="3 4">
    <name type="scientific">Vigna angularis var. angularis</name>
    <dbReference type="NCBI Taxonomy" id="157739"/>
    <lineage>
        <taxon>Eukaryota</taxon>
        <taxon>Viridiplantae</taxon>
        <taxon>Streptophyta</taxon>
        <taxon>Embryophyta</taxon>
        <taxon>Tracheophyta</taxon>
        <taxon>Spermatophyta</taxon>
        <taxon>Magnoliopsida</taxon>
        <taxon>eudicotyledons</taxon>
        <taxon>Gunneridae</taxon>
        <taxon>Pentapetalae</taxon>
        <taxon>rosids</taxon>
        <taxon>fabids</taxon>
        <taxon>Fabales</taxon>
        <taxon>Fabaceae</taxon>
        <taxon>Papilionoideae</taxon>
        <taxon>50 kb inversion clade</taxon>
        <taxon>NPAAA clade</taxon>
        <taxon>indigoferoid/millettioid clade</taxon>
        <taxon>Phaseoleae</taxon>
        <taxon>Vigna</taxon>
    </lineage>
</organism>
<comment type="similarity">
    <text evidence="1">Belongs to the remorin family.</text>
</comment>
<reference evidence="3 4" key="1">
    <citation type="journal article" date="2015" name="Sci. Rep.">
        <title>The power of single molecule real-time sequencing technology in the de novo assembly of a eukaryotic genome.</title>
        <authorList>
            <person name="Sakai H."/>
            <person name="Naito K."/>
            <person name="Ogiso-Tanaka E."/>
            <person name="Takahashi Y."/>
            <person name="Iseki K."/>
            <person name="Muto C."/>
            <person name="Satou K."/>
            <person name="Teruya K."/>
            <person name="Shiroma A."/>
            <person name="Shimoji M."/>
            <person name="Hirano T."/>
            <person name="Itoh T."/>
            <person name="Kaga A."/>
            <person name="Tomooka N."/>
        </authorList>
    </citation>
    <scope>NUCLEOTIDE SEQUENCE [LARGE SCALE GENOMIC DNA]</scope>
    <source>
        <strain evidence="4">cv. Shumari</strain>
    </source>
</reference>
<accession>A0A0S3RTK1</accession>
<gene>
    <name evidence="3" type="primary">Vigan.04G118400</name>
    <name evidence="3" type="ORF">VIGAN_04118400</name>
</gene>
<evidence type="ECO:0000313" key="4">
    <source>
        <dbReference type="Proteomes" id="UP000291084"/>
    </source>
</evidence>
<evidence type="ECO:0000256" key="1">
    <source>
        <dbReference type="ARBA" id="ARBA00005711"/>
    </source>
</evidence>
<evidence type="ECO:0000313" key="3">
    <source>
        <dbReference type="EMBL" id="BAT83939.1"/>
    </source>
</evidence>
<dbReference type="Pfam" id="PF03763">
    <property type="entry name" value="Remorin_C"/>
    <property type="match status" value="1"/>
</dbReference>
<name>A0A0S3RTK1_PHAAN</name>
<feature type="domain" description="Remorin C-terminal" evidence="2">
    <location>
        <begin position="7"/>
        <end position="45"/>
    </location>
</feature>
<dbReference type="EMBL" id="AP015037">
    <property type="protein sequence ID" value="BAT83939.1"/>
    <property type="molecule type" value="Genomic_DNA"/>
</dbReference>
<sequence>MEASASKSAFRRFNCEEVKIQAWVNHQIRKAEMEMKKMEIFLQLTSAEDDSSSFDALLTTPKHISIKLKGL</sequence>
<evidence type="ECO:0000259" key="2">
    <source>
        <dbReference type="Pfam" id="PF03763"/>
    </source>
</evidence>
<dbReference type="InterPro" id="IPR005516">
    <property type="entry name" value="Remorin_C"/>
</dbReference>
<keyword evidence="4" id="KW-1185">Reference proteome</keyword>
<dbReference type="AlphaFoldDB" id="A0A0S3RTK1"/>